<dbReference type="PROSITE" id="PS51450">
    <property type="entry name" value="LRR"/>
    <property type="match status" value="1"/>
</dbReference>
<evidence type="ECO:0000313" key="10">
    <source>
        <dbReference type="Proteomes" id="UP000504630"/>
    </source>
</evidence>
<evidence type="ECO:0000256" key="6">
    <source>
        <dbReference type="ARBA" id="ARBA00022840"/>
    </source>
</evidence>
<accession>A0A6J2Q458</accession>
<evidence type="ECO:0000256" key="7">
    <source>
        <dbReference type="SAM" id="MobiDB-lite"/>
    </source>
</evidence>
<evidence type="ECO:0000256" key="2">
    <source>
        <dbReference type="ARBA" id="ARBA00022490"/>
    </source>
</evidence>
<dbReference type="GO" id="GO:0005737">
    <property type="term" value="C:cytoplasm"/>
    <property type="evidence" value="ECO:0007669"/>
    <property type="project" value="UniProtKB-SubCell"/>
</dbReference>
<dbReference type="InterPro" id="IPR032675">
    <property type="entry name" value="LRR_dom_sf"/>
</dbReference>
<dbReference type="Gene3D" id="3.40.50.300">
    <property type="entry name" value="P-loop containing nucleotide triphosphate hydrolases"/>
    <property type="match status" value="3"/>
</dbReference>
<evidence type="ECO:0000256" key="1">
    <source>
        <dbReference type="ARBA" id="ARBA00004496"/>
    </source>
</evidence>
<feature type="compositionally biased region" description="Polar residues" evidence="7">
    <location>
        <begin position="1"/>
        <end position="12"/>
    </location>
</feature>
<evidence type="ECO:0000259" key="9">
    <source>
        <dbReference type="PROSITE" id="PS50837"/>
    </source>
</evidence>
<dbReference type="InterPro" id="IPR041267">
    <property type="entry name" value="NLRP_HD2"/>
</dbReference>
<keyword evidence="10" id="KW-1185">Reference proteome</keyword>
<comment type="subcellular location">
    <subcellularLocation>
        <location evidence="1">Cytoplasm</location>
    </subcellularLocation>
</comment>
<evidence type="ECO:0000313" key="11">
    <source>
        <dbReference type="RefSeq" id="XP_029292439.1"/>
    </source>
</evidence>
<dbReference type="Proteomes" id="UP000504630">
    <property type="component" value="Chromosome 7"/>
</dbReference>
<feature type="domain" description="NACHT" evidence="9">
    <location>
        <begin position="483"/>
        <end position="629"/>
    </location>
</feature>
<evidence type="ECO:0000259" key="8">
    <source>
        <dbReference type="PROSITE" id="PS50188"/>
    </source>
</evidence>
<evidence type="ECO:0000256" key="5">
    <source>
        <dbReference type="ARBA" id="ARBA00022741"/>
    </source>
</evidence>
<evidence type="ECO:0000256" key="4">
    <source>
        <dbReference type="ARBA" id="ARBA00022737"/>
    </source>
</evidence>
<dbReference type="InterPro" id="IPR003879">
    <property type="entry name" value="Butyrophylin_SPRY"/>
</dbReference>
<dbReference type="PROSITE" id="PS50837">
    <property type="entry name" value="NACHT"/>
    <property type="match status" value="2"/>
</dbReference>
<dbReference type="Pfam" id="PF13516">
    <property type="entry name" value="LRR_6"/>
    <property type="match status" value="1"/>
</dbReference>
<dbReference type="InterPro" id="IPR007111">
    <property type="entry name" value="NACHT_NTPase"/>
</dbReference>
<dbReference type="FunFam" id="3.40.50.300:FF:001524">
    <property type="entry name" value="Si:dkey-126g1.7"/>
    <property type="match status" value="1"/>
</dbReference>
<feature type="compositionally biased region" description="Polar residues" evidence="7">
    <location>
        <begin position="127"/>
        <end position="136"/>
    </location>
</feature>
<dbReference type="InterPro" id="IPR001611">
    <property type="entry name" value="Leu-rich_rpt"/>
</dbReference>
<feature type="domain" description="B30.2/SPRY" evidence="8">
    <location>
        <begin position="1374"/>
        <end position="1565"/>
    </location>
</feature>
<dbReference type="SUPFAM" id="SSF52540">
    <property type="entry name" value="P-loop containing nucleoside triphosphate hydrolases"/>
    <property type="match status" value="2"/>
</dbReference>
<feature type="region of interest" description="Disordered" evidence="7">
    <location>
        <begin position="1"/>
        <end position="200"/>
    </location>
</feature>
<dbReference type="PRINTS" id="PR01407">
    <property type="entry name" value="BUTYPHLNCDUF"/>
</dbReference>
<dbReference type="InterPro" id="IPR029495">
    <property type="entry name" value="NACHT-assoc"/>
</dbReference>
<dbReference type="SMART" id="SM01288">
    <property type="entry name" value="FISNA"/>
    <property type="match status" value="1"/>
</dbReference>
<gene>
    <name evidence="11" type="primary">LOC115011403</name>
</gene>
<dbReference type="Pfam" id="PF05729">
    <property type="entry name" value="NACHT"/>
    <property type="match status" value="3"/>
</dbReference>
<organism evidence="10 11">
    <name type="scientific">Cottoperca gobio</name>
    <name type="common">Frogmouth</name>
    <name type="synonym">Aphritis gobio</name>
    <dbReference type="NCBI Taxonomy" id="56716"/>
    <lineage>
        <taxon>Eukaryota</taxon>
        <taxon>Metazoa</taxon>
        <taxon>Chordata</taxon>
        <taxon>Craniata</taxon>
        <taxon>Vertebrata</taxon>
        <taxon>Euteleostomi</taxon>
        <taxon>Actinopterygii</taxon>
        <taxon>Neopterygii</taxon>
        <taxon>Teleostei</taxon>
        <taxon>Neoteleostei</taxon>
        <taxon>Acanthomorphata</taxon>
        <taxon>Eupercaria</taxon>
        <taxon>Perciformes</taxon>
        <taxon>Notothenioidei</taxon>
        <taxon>Bovichtidae</taxon>
        <taxon>Cottoperca</taxon>
    </lineage>
</organism>
<dbReference type="Gene3D" id="3.80.10.10">
    <property type="entry name" value="Ribonuclease Inhibitor"/>
    <property type="match status" value="1"/>
</dbReference>
<dbReference type="SMART" id="SM00449">
    <property type="entry name" value="SPRY"/>
    <property type="match status" value="1"/>
</dbReference>
<dbReference type="Pfam" id="PF00622">
    <property type="entry name" value="SPRY"/>
    <property type="match status" value="1"/>
</dbReference>
<dbReference type="InParanoid" id="A0A6J2Q458"/>
<dbReference type="Pfam" id="PF17779">
    <property type="entry name" value="WHD_NOD2"/>
    <property type="match status" value="1"/>
</dbReference>
<dbReference type="InterPro" id="IPR043136">
    <property type="entry name" value="B30.2/SPRY_sf"/>
</dbReference>
<keyword evidence="3" id="KW-0433">Leucine-rich repeat</keyword>
<protein>
    <submittedName>
        <fullName evidence="11">Uncharacterized protein LOC115011403 isoform X1</fullName>
    </submittedName>
</protein>
<dbReference type="InterPro" id="IPR041075">
    <property type="entry name" value="NOD1/2_WH"/>
</dbReference>
<dbReference type="KEGG" id="cgob:115011403"/>
<dbReference type="RefSeq" id="XP_029292439.1">
    <property type="nucleotide sequence ID" value="XM_029436579.1"/>
</dbReference>
<dbReference type="InterPro" id="IPR051261">
    <property type="entry name" value="NLR"/>
</dbReference>
<dbReference type="GO" id="GO:0005524">
    <property type="term" value="F:ATP binding"/>
    <property type="evidence" value="ECO:0007669"/>
    <property type="project" value="UniProtKB-KW"/>
</dbReference>
<dbReference type="PROSITE" id="PS50188">
    <property type="entry name" value="B302_SPRY"/>
    <property type="match status" value="1"/>
</dbReference>
<keyword evidence="2" id="KW-0963">Cytoplasm</keyword>
<dbReference type="InterPro" id="IPR027417">
    <property type="entry name" value="P-loop_NTPase"/>
</dbReference>
<dbReference type="InterPro" id="IPR001870">
    <property type="entry name" value="B30.2/SPRY"/>
</dbReference>
<feature type="compositionally biased region" description="Basic and acidic residues" evidence="7">
    <location>
        <begin position="102"/>
        <end position="114"/>
    </location>
</feature>
<proteinExistence type="predicted"/>
<keyword evidence="5" id="KW-0547">Nucleotide-binding</keyword>
<dbReference type="PANTHER" id="PTHR24106">
    <property type="entry name" value="NACHT, LRR AND CARD DOMAINS-CONTAINING"/>
    <property type="match status" value="1"/>
</dbReference>
<dbReference type="GeneID" id="115011403"/>
<dbReference type="InterPro" id="IPR013320">
    <property type="entry name" value="ConA-like_dom_sf"/>
</dbReference>
<dbReference type="SUPFAM" id="SSF49899">
    <property type="entry name" value="Concanavalin A-like lectins/glucanases"/>
    <property type="match status" value="1"/>
</dbReference>
<feature type="domain" description="NACHT" evidence="9">
    <location>
        <begin position="736"/>
        <end position="868"/>
    </location>
</feature>
<feature type="compositionally biased region" description="Polar residues" evidence="7">
    <location>
        <begin position="57"/>
        <end position="66"/>
    </location>
</feature>
<name>A0A6J2Q458_COTGO</name>
<keyword evidence="6" id="KW-0067">ATP-binding</keyword>
<dbReference type="OrthoDB" id="120976at2759"/>
<dbReference type="InterPro" id="IPR003877">
    <property type="entry name" value="SPRY_dom"/>
</dbReference>
<evidence type="ECO:0000256" key="3">
    <source>
        <dbReference type="ARBA" id="ARBA00022614"/>
    </source>
</evidence>
<dbReference type="SMART" id="SM00368">
    <property type="entry name" value="LRR_RI"/>
    <property type="match status" value="3"/>
</dbReference>
<dbReference type="Pfam" id="PF14484">
    <property type="entry name" value="FISNA"/>
    <property type="match status" value="1"/>
</dbReference>
<sequence length="1565" mass="177553">MSQEQAEATSTDHPNERPASPAHSYVSMQSDQSKDDPLNFRGGEPGPLEHKRPVSPAPSNASMQSDQSKDDPLNFRGGEPGPLEDKRPAFPAHSYVSMQSDQSKDDPLNFRGEEPGPLENEIPASPAHSNASMQSDQSKDDPLNFRGGEPGPLEDKRPASPAHSYVSKQSDQSKDDPLNFRGGEPGASTETASDGHDRSEDIKQELSADLKKRILNQYKEKLKGHETDTQLFNVTDGKNKDAKEKASGALFDKARTVLMEGVAGVGKTFQTNLFMVDWAKTKWKKNVDFMVSFHFSKLNSRKEVQSLKALLDLSLNDDKCRDYKYENCKVAFVLDGLEECKLPLDFAKNEELTDMEEAASMDVLLTNLIKGKLLPTACLLITSQPSGVEKIPPEYIQKKTECRETEKRRQKLASALRRRFLNETTQPEDPNHPNQINTEHIMREDRSAEVNDEEKNEQTQAKSVTPVNAIADIFKDKQGKKIRTVLTTGEAGIGKSFLVQKFIKEWANKDNSSLSAWFNKKRKKVRAKDEDIIFRLNFSELSLIKEKKISFMELLNQFFEETKECVVSNFEQFKVFFVLDGLHAYQPPLDFDNKDSLTDVRERASVDVLLTNLIRGTLFPSALLWITSRQNMPDACVDRTTEIRCKPDVASQQNLKSQLKEQFTHVPQGIDMQKTSALLNEIYTDLYIIEGQRGEVNVQNEIRHVQDAKFKPVGQETSIKYQNILLDASGEKKLIRTVLTIGLAGIGKTFATKKYMLDWAESKADGGIFYMFPLSFRELNLRKDQEHSLEELIFQFCPGMKTSEIKDFDKYSILIVLDGLDECRLDLDFKKDDKWTDVSKPTSMNVLLTNLIQGNLLSKAQIWITTRPASANRIPADKVDRVTEVRGFNDEQKEEYFRRRFSNKDLAEKILSHVKKSRSLYIMCHIPVFCWITANVLEDFVRETEKQGDEERMKTNEEGRMPKTLTDMYIYFLVLQCRQANVKYLEGETAENSETDSCWNARNKETIMFLGKLAFDGLRNGNLLFTEEDLREYEVDIEKTVVFSGLFTQVTREVCGLYQQKMFCFVHLSIQEFLAAFYVFHTFNNTGENLFSNSPTVGELPAEFYKAAIDKALDSKDGEWDLFLRFLLGLSLETNQNLLQELLMKTDNNTKETNQETIGYIKGKIRNENSDADKKCNLFYCLNELNDHSLVEEMKKYLRSGTVTFENFSASQWSALTFVLLTSDEKLDVFDLKKYLKSETVLLGMLPVVKVSQVALLSWCELSEESCRGLSSSVLSSPSCNLKELDLSHNDLQDSGVQMLADGLQSPYCKLDILKLSGCQVTENGCKFLASALMSKTTSSLKQLDLSYNHPGANGMRLLSDIAADPNRSLKTLCLDHCGAHRIKPGLKKYGSDLKLDENTASKRLVLYDGNRRVKTVELVMEKVQRPENQDRFMRSQVISEEGLKGLCYWEVEWEGKVGIAVAYESVGRGWDGSGGLGCNEKSWSLLCSRAKYIIMHGNKVIELNKVPVYKKIAIFLNWEAGTLTYYGVASEKLSLIHTFKAKFTEPLFPCFWFKKGSVTLCKMD</sequence>
<reference evidence="11" key="1">
    <citation type="submission" date="2025-08" db="UniProtKB">
        <authorList>
            <consortium name="RefSeq"/>
        </authorList>
    </citation>
    <scope>IDENTIFICATION</scope>
</reference>
<keyword evidence="4" id="KW-0677">Repeat</keyword>
<dbReference type="SUPFAM" id="SSF52047">
    <property type="entry name" value="RNI-like"/>
    <property type="match status" value="1"/>
</dbReference>
<dbReference type="Pfam" id="PF17776">
    <property type="entry name" value="NLRC4_HD2"/>
    <property type="match status" value="1"/>
</dbReference>
<dbReference type="Gene3D" id="2.60.120.920">
    <property type="match status" value="1"/>
</dbReference>